<dbReference type="CDD" id="cd02440">
    <property type="entry name" value="AdoMet_MTases"/>
    <property type="match status" value="1"/>
</dbReference>
<keyword evidence="2" id="KW-0489">Methyltransferase</keyword>
<dbReference type="SUPFAM" id="SSF53335">
    <property type="entry name" value="S-adenosyl-L-methionine-dependent methyltransferases"/>
    <property type="match status" value="1"/>
</dbReference>
<gene>
    <name evidence="2" type="ORF">L8V00_09270</name>
</gene>
<name>A0A9X3LMQ6_9CORY</name>
<organism evidence="2 3">
    <name type="scientific">Corynebacterium evansiae</name>
    <dbReference type="NCBI Taxonomy" id="2913499"/>
    <lineage>
        <taxon>Bacteria</taxon>
        <taxon>Bacillati</taxon>
        <taxon>Actinomycetota</taxon>
        <taxon>Actinomycetes</taxon>
        <taxon>Mycobacteriales</taxon>
        <taxon>Corynebacteriaceae</taxon>
        <taxon>Corynebacterium</taxon>
    </lineage>
</organism>
<evidence type="ECO:0000313" key="2">
    <source>
        <dbReference type="EMBL" id="MCZ9290386.1"/>
    </source>
</evidence>
<dbReference type="InterPro" id="IPR013216">
    <property type="entry name" value="Methyltransf_11"/>
</dbReference>
<feature type="domain" description="Methyltransferase type 11" evidence="1">
    <location>
        <begin position="54"/>
        <end position="166"/>
    </location>
</feature>
<reference evidence="2" key="1">
    <citation type="submission" date="2022-02" db="EMBL/GenBank/DDBJ databases">
        <title>Corynebacterium sp. from urogenital microbiome.</title>
        <authorList>
            <person name="Cappelli E.A."/>
            <person name="Ribeiro T.G."/>
            <person name="Peixe L."/>
        </authorList>
    </citation>
    <scope>NUCLEOTIDE SEQUENCE</scope>
    <source>
        <strain evidence="2">C8Ua_174</strain>
    </source>
</reference>
<evidence type="ECO:0000259" key="1">
    <source>
        <dbReference type="Pfam" id="PF08241"/>
    </source>
</evidence>
<dbReference type="PANTHER" id="PTHR43591:SF99">
    <property type="entry name" value="OS06G0646000 PROTEIN"/>
    <property type="match status" value="1"/>
</dbReference>
<protein>
    <submittedName>
        <fullName evidence="2">Methyltransferase domain-containing protein</fullName>
    </submittedName>
</protein>
<accession>A0A9X3LMQ6</accession>
<proteinExistence type="predicted"/>
<dbReference type="GO" id="GO:0032259">
    <property type="term" value="P:methylation"/>
    <property type="evidence" value="ECO:0007669"/>
    <property type="project" value="UniProtKB-KW"/>
</dbReference>
<sequence>MNLSALPMQDRPDSEVGGHWLLARVGKKVLRPGGLELTNQMVQAADVRGKDIVELAPGLGLTAQLLTEQGPKSYTGVDEDPDATASTTEALTELTASMTAENSSAVSTTIPEIAMVTANAKSTGLPDSSVDVVFGEAMLTMHGEKAKSAIMAEAFRILRPGGKYVIHELCLEPDTLADEDKLEIRRALAKSIRVNARPLTTEEWDQLGRDAGFTVAEHHYADMALLKPKRNLQDEGIKGVLRIAFNLIRMPDARKRVLNMRSVFNKYSDHLQAIGVVLEKA</sequence>
<dbReference type="PANTHER" id="PTHR43591">
    <property type="entry name" value="METHYLTRANSFERASE"/>
    <property type="match status" value="1"/>
</dbReference>
<evidence type="ECO:0000313" key="3">
    <source>
        <dbReference type="Proteomes" id="UP001146469"/>
    </source>
</evidence>
<dbReference type="EMBL" id="JAKMUT010000009">
    <property type="protein sequence ID" value="MCZ9290386.1"/>
    <property type="molecule type" value="Genomic_DNA"/>
</dbReference>
<comment type="caution">
    <text evidence="2">The sequence shown here is derived from an EMBL/GenBank/DDBJ whole genome shotgun (WGS) entry which is preliminary data.</text>
</comment>
<dbReference type="Proteomes" id="UP001146469">
    <property type="component" value="Unassembled WGS sequence"/>
</dbReference>
<dbReference type="InterPro" id="IPR029063">
    <property type="entry name" value="SAM-dependent_MTases_sf"/>
</dbReference>
<dbReference type="AlphaFoldDB" id="A0A9X3LMQ6"/>
<keyword evidence="3" id="KW-1185">Reference proteome</keyword>
<keyword evidence="2" id="KW-0808">Transferase</keyword>
<dbReference type="Pfam" id="PF08241">
    <property type="entry name" value="Methyltransf_11"/>
    <property type="match status" value="1"/>
</dbReference>
<dbReference type="GO" id="GO:0008757">
    <property type="term" value="F:S-adenosylmethionine-dependent methyltransferase activity"/>
    <property type="evidence" value="ECO:0007669"/>
    <property type="project" value="InterPro"/>
</dbReference>
<dbReference type="Gene3D" id="3.40.50.150">
    <property type="entry name" value="Vaccinia Virus protein VP39"/>
    <property type="match status" value="1"/>
</dbReference>